<dbReference type="FunCoup" id="D7G6V7">
    <property type="interactions" value="246"/>
</dbReference>
<evidence type="ECO:0000256" key="9">
    <source>
        <dbReference type="RuleBase" id="RU910717"/>
    </source>
</evidence>
<dbReference type="EMBL" id="FN649035">
    <property type="protein sequence ID" value="CBJ25650.1"/>
    <property type="molecule type" value="Genomic_DNA"/>
</dbReference>
<comment type="function">
    <text evidence="1 9">Involved in the early part of the secretory pathway.</text>
</comment>
<dbReference type="GO" id="GO:0000139">
    <property type="term" value="C:Golgi membrane"/>
    <property type="evidence" value="ECO:0007669"/>
    <property type="project" value="UniProtKB-SubCell"/>
</dbReference>
<evidence type="ECO:0000313" key="10">
    <source>
        <dbReference type="EMBL" id="CBJ25650.1"/>
    </source>
</evidence>
<dbReference type="InterPro" id="IPR009653">
    <property type="entry name" value="Ksh1"/>
</dbReference>
<keyword evidence="4" id="KW-0812">Transmembrane</keyword>
<dbReference type="InParanoid" id="D7G6V7"/>
<evidence type="ECO:0000256" key="7">
    <source>
        <dbReference type="ARBA" id="ARBA00023034"/>
    </source>
</evidence>
<protein>
    <recommendedName>
        <fullName evidence="9">Protein kish</fullName>
    </recommendedName>
</protein>
<dbReference type="InterPro" id="IPR051523">
    <property type="entry name" value="KISH_domain"/>
</dbReference>
<evidence type="ECO:0000256" key="5">
    <source>
        <dbReference type="ARBA" id="ARBA00022729"/>
    </source>
</evidence>
<comment type="subcellular location">
    <subcellularLocation>
        <location evidence="2 9">Golgi apparatus membrane</location>
        <topology evidence="2 9">Single-pass type I membrane protein</topology>
    </subcellularLocation>
</comment>
<keyword evidence="6" id="KW-1133">Transmembrane helix</keyword>
<name>D7G6V7_ECTSI</name>
<dbReference type="Proteomes" id="UP000002630">
    <property type="component" value="Linkage Group LG02"/>
</dbReference>
<comment type="similarity">
    <text evidence="3 9">Belongs to the KISH family.</text>
</comment>
<evidence type="ECO:0000256" key="1">
    <source>
        <dbReference type="ARBA" id="ARBA00002154"/>
    </source>
</evidence>
<sequence length="75" mass="8194">MSALFSMPDLLTVILLLICVCTYVRGYRKGIFDVEDGSHSGLRGLCWKAARVGERLSPYVSAALLVMAGRVLMDS</sequence>
<dbReference type="eggNOG" id="ENOG502S9VV">
    <property type="taxonomic scope" value="Eukaryota"/>
</dbReference>
<evidence type="ECO:0000256" key="4">
    <source>
        <dbReference type="ARBA" id="ARBA00022692"/>
    </source>
</evidence>
<evidence type="ECO:0000313" key="11">
    <source>
        <dbReference type="Proteomes" id="UP000002630"/>
    </source>
</evidence>
<feature type="chain" id="PRO_5005126790" description="Protein kish" evidence="9">
    <location>
        <begin position="27"/>
        <end position="75"/>
    </location>
</feature>
<dbReference type="OrthoDB" id="10034655at2759"/>
<gene>
    <name evidence="10" type="ORF">Esi_0008_0040</name>
</gene>
<dbReference type="EMBL" id="FN649727">
    <property type="protein sequence ID" value="CBJ25650.1"/>
    <property type="molecule type" value="Genomic_DNA"/>
</dbReference>
<accession>D7G6V7</accession>
<evidence type="ECO:0000256" key="6">
    <source>
        <dbReference type="ARBA" id="ARBA00022989"/>
    </source>
</evidence>
<feature type="signal peptide" evidence="9">
    <location>
        <begin position="1"/>
        <end position="26"/>
    </location>
</feature>
<dbReference type="AlphaFoldDB" id="D7G6V7"/>
<keyword evidence="7 9" id="KW-0333">Golgi apparatus</keyword>
<keyword evidence="8" id="KW-0472">Membrane</keyword>
<dbReference type="OMA" id="DTHRTGW"/>
<evidence type="ECO:0000256" key="2">
    <source>
        <dbReference type="ARBA" id="ARBA00004614"/>
    </source>
</evidence>
<proteinExistence type="inferred from homology"/>
<dbReference type="PANTHER" id="PTHR13229">
    <property type="entry name" value="PROTEIN KISH-A"/>
    <property type="match status" value="1"/>
</dbReference>
<dbReference type="Pfam" id="PF06842">
    <property type="entry name" value="DUF1242"/>
    <property type="match status" value="1"/>
</dbReference>
<reference evidence="10 11" key="1">
    <citation type="journal article" date="2010" name="Nature">
        <title>The Ectocarpus genome and the independent evolution of multicellularity in brown algae.</title>
        <authorList>
            <person name="Cock J.M."/>
            <person name="Sterck L."/>
            <person name="Rouze P."/>
            <person name="Scornet D."/>
            <person name="Allen A.E."/>
            <person name="Amoutzias G."/>
            <person name="Anthouard V."/>
            <person name="Artiguenave F."/>
            <person name="Aury J.M."/>
            <person name="Badger J.H."/>
            <person name="Beszteri B."/>
            <person name="Billiau K."/>
            <person name="Bonnet E."/>
            <person name="Bothwell J.H."/>
            <person name="Bowler C."/>
            <person name="Boyen C."/>
            <person name="Brownlee C."/>
            <person name="Carrano C.J."/>
            <person name="Charrier B."/>
            <person name="Cho G.Y."/>
            <person name="Coelho S.M."/>
            <person name="Collen J."/>
            <person name="Corre E."/>
            <person name="Da Silva C."/>
            <person name="Delage L."/>
            <person name="Delaroque N."/>
            <person name="Dittami S.M."/>
            <person name="Doulbeau S."/>
            <person name="Elias M."/>
            <person name="Farnham G."/>
            <person name="Gachon C.M."/>
            <person name="Gschloessl B."/>
            <person name="Heesch S."/>
            <person name="Jabbari K."/>
            <person name="Jubin C."/>
            <person name="Kawai H."/>
            <person name="Kimura K."/>
            <person name="Kloareg B."/>
            <person name="Kupper F.C."/>
            <person name="Lang D."/>
            <person name="Le Bail A."/>
            <person name="Leblanc C."/>
            <person name="Lerouge P."/>
            <person name="Lohr M."/>
            <person name="Lopez P.J."/>
            <person name="Martens C."/>
            <person name="Maumus F."/>
            <person name="Michel G."/>
            <person name="Miranda-Saavedra D."/>
            <person name="Morales J."/>
            <person name="Moreau H."/>
            <person name="Motomura T."/>
            <person name="Nagasato C."/>
            <person name="Napoli C.A."/>
            <person name="Nelson D.R."/>
            <person name="Nyvall-Collen P."/>
            <person name="Peters A.F."/>
            <person name="Pommier C."/>
            <person name="Potin P."/>
            <person name="Poulain J."/>
            <person name="Quesneville H."/>
            <person name="Read B."/>
            <person name="Rensing S.A."/>
            <person name="Ritter A."/>
            <person name="Rousvoal S."/>
            <person name="Samanta M."/>
            <person name="Samson G."/>
            <person name="Schroeder D.C."/>
            <person name="Segurens B."/>
            <person name="Strittmatter M."/>
            <person name="Tonon T."/>
            <person name="Tregear J.W."/>
            <person name="Valentin K."/>
            <person name="von Dassow P."/>
            <person name="Yamagishi T."/>
            <person name="Van de Peer Y."/>
            <person name="Wincker P."/>
        </authorList>
    </citation>
    <scope>NUCLEOTIDE SEQUENCE [LARGE SCALE GENOMIC DNA]</scope>
    <source>
        <strain evidence="11">Ec32 / CCAP1310/4</strain>
    </source>
</reference>
<evidence type="ECO:0000256" key="8">
    <source>
        <dbReference type="ARBA" id="ARBA00023136"/>
    </source>
</evidence>
<organism evidence="10 11">
    <name type="scientific">Ectocarpus siliculosus</name>
    <name type="common">Brown alga</name>
    <name type="synonym">Conferva siliculosa</name>
    <dbReference type="NCBI Taxonomy" id="2880"/>
    <lineage>
        <taxon>Eukaryota</taxon>
        <taxon>Sar</taxon>
        <taxon>Stramenopiles</taxon>
        <taxon>Ochrophyta</taxon>
        <taxon>PX clade</taxon>
        <taxon>Phaeophyceae</taxon>
        <taxon>Ectocarpales</taxon>
        <taxon>Ectocarpaceae</taxon>
        <taxon>Ectocarpus</taxon>
    </lineage>
</organism>
<evidence type="ECO:0000256" key="3">
    <source>
        <dbReference type="ARBA" id="ARBA00008961"/>
    </source>
</evidence>
<keyword evidence="11" id="KW-1185">Reference proteome</keyword>
<keyword evidence="5 9" id="KW-0732">Signal</keyword>
<dbReference type="STRING" id="2880.D7G6V7"/>